<protein>
    <recommendedName>
        <fullName evidence="5">Multidrug transporter</fullName>
    </recommendedName>
</protein>
<dbReference type="EMBL" id="SRPF01000004">
    <property type="protein sequence ID" value="TGN38887.1"/>
    <property type="molecule type" value="Genomic_DNA"/>
</dbReference>
<comment type="caution">
    <text evidence="3">The sequence shown here is derived from an EMBL/GenBank/DDBJ whole genome shotgun (WGS) entry which is preliminary data.</text>
</comment>
<proteinExistence type="predicted"/>
<keyword evidence="1" id="KW-0472">Membrane</keyword>
<evidence type="ECO:0000313" key="3">
    <source>
        <dbReference type="EMBL" id="TGN38887.1"/>
    </source>
</evidence>
<organism evidence="3 4">
    <name type="scientific">Marinobacter confluentis</name>
    <dbReference type="NCBI Taxonomy" id="1697557"/>
    <lineage>
        <taxon>Bacteria</taxon>
        <taxon>Pseudomonadati</taxon>
        <taxon>Pseudomonadota</taxon>
        <taxon>Gammaproteobacteria</taxon>
        <taxon>Pseudomonadales</taxon>
        <taxon>Marinobacteraceae</taxon>
        <taxon>Marinobacter</taxon>
    </lineage>
</organism>
<keyword evidence="1" id="KW-0812">Transmembrane</keyword>
<evidence type="ECO:0000256" key="2">
    <source>
        <dbReference type="SAM" id="SignalP"/>
    </source>
</evidence>
<dbReference type="Proteomes" id="UP000298325">
    <property type="component" value="Unassembled WGS sequence"/>
</dbReference>
<dbReference type="OrthoDB" id="332175at2"/>
<evidence type="ECO:0000313" key="4">
    <source>
        <dbReference type="Proteomes" id="UP000298325"/>
    </source>
</evidence>
<keyword evidence="2" id="KW-0732">Signal</keyword>
<gene>
    <name evidence="3" type="ORF">E5Q11_14240</name>
</gene>
<evidence type="ECO:0008006" key="5">
    <source>
        <dbReference type="Google" id="ProtNLM"/>
    </source>
</evidence>
<dbReference type="RefSeq" id="WP_135804112.1">
    <property type="nucleotide sequence ID" value="NZ_SRPF01000004.1"/>
</dbReference>
<accession>A0A4Z1BND3</accession>
<sequence length="111" mass="11319">MSGKISHFVITALAVCMLAFSSAGHAQAIDESPSALAMTGDALFARPALFATTVVGSVVYVVSLPFSLLGGNAAEAGETLVMGPAKATFVRCLGCTRIGRKPETVEQTSGN</sequence>
<feature type="signal peptide" evidence="2">
    <location>
        <begin position="1"/>
        <end position="28"/>
    </location>
</feature>
<reference evidence="3 4" key="1">
    <citation type="submission" date="2019-04" db="EMBL/GenBank/DDBJ databases">
        <authorList>
            <person name="Park S."/>
            <person name="Yoon J.-H."/>
        </authorList>
    </citation>
    <scope>NUCLEOTIDE SEQUENCE [LARGE SCALE GENOMIC DNA]</scope>
    <source>
        <strain evidence="3 4">HJM-18</strain>
    </source>
</reference>
<keyword evidence="4" id="KW-1185">Reference proteome</keyword>
<keyword evidence="1" id="KW-1133">Transmembrane helix</keyword>
<evidence type="ECO:0000256" key="1">
    <source>
        <dbReference type="SAM" id="Phobius"/>
    </source>
</evidence>
<name>A0A4Z1BND3_9GAMM</name>
<dbReference type="AlphaFoldDB" id="A0A4Z1BND3"/>
<feature type="transmembrane region" description="Helical" evidence="1">
    <location>
        <begin position="44"/>
        <end position="62"/>
    </location>
</feature>
<feature type="chain" id="PRO_5021318838" description="Multidrug transporter" evidence="2">
    <location>
        <begin position="29"/>
        <end position="111"/>
    </location>
</feature>